<keyword evidence="3 7" id="KW-0812">Transmembrane</keyword>
<evidence type="ECO:0000256" key="3">
    <source>
        <dbReference type="ARBA" id="ARBA00022692"/>
    </source>
</evidence>
<feature type="transmembrane region" description="Helical" evidence="7">
    <location>
        <begin position="217"/>
        <end position="242"/>
    </location>
</feature>
<dbReference type="EMBL" id="CACSLK010027832">
    <property type="protein sequence ID" value="CAA0831631.1"/>
    <property type="molecule type" value="Genomic_DNA"/>
</dbReference>
<evidence type="ECO:0000256" key="6">
    <source>
        <dbReference type="SAM" id="MobiDB-lite"/>
    </source>
</evidence>
<evidence type="ECO:0000256" key="5">
    <source>
        <dbReference type="ARBA" id="ARBA00023136"/>
    </source>
</evidence>
<dbReference type="PANTHER" id="PTHR31113:SF2">
    <property type="entry name" value="OS04G0423200 PROTEIN"/>
    <property type="match status" value="1"/>
</dbReference>
<reference evidence="8" key="1">
    <citation type="submission" date="2019-12" db="EMBL/GenBank/DDBJ databases">
        <authorList>
            <person name="Scholes J."/>
        </authorList>
    </citation>
    <scope>NUCLEOTIDE SEQUENCE</scope>
</reference>
<dbReference type="PANTHER" id="PTHR31113">
    <property type="entry name" value="UPF0496 PROTEIN 3-RELATED"/>
    <property type="match status" value="1"/>
</dbReference>
<comment type="caution">
    <text evidence="8">The sequence shown here is derived from an EMBL/GenBank/DDBJ whole genome shotgun (WGS) entry which is preliminary data.</text>
</comment>
<dbReference type="InterPro" id="IPR007749">
    <property type="entry name" value="DUF677"/>
</dbReference>
<feature type="region of interest" description="Disordered" evidence="6">
    <location>
        <begin position="1"/>
        <end position="20"/>
    </location>
</feature>
<comment type="similarity">
    <text evidence="2">Belongs to the UPF0496 family.</text>
</comment>
<dbReference type="Pfam" id="PF05055">
    <property type="entry name" value="DUF677"/>
    <property type="match status" value="1"/>
</dbReference>
<evidence type="ECO:0000256" key="7">
    <source>
        <dbReference type="SAM" id="Phobius"/>
    </source>
</evidence>
<evidence type="ECO:0000256" key="2">
    <source>
        <dbReference type="ARBA" id="ARBA00009074"/>
    </source>
</evidence>
<proteinExistence type="inferred from homology"/>
<name>A0A9N7RIW0_STRHE</name>
<evidence type="ECO:0000256" key="4">
    <source>
        <dbReference type="ARBA" id="ARBA00022989"/>
    </source>
</evidence>
<comment type="subcellular location">
    <subcellularLocation>
        <location evidence="1">Membrane</location>
    </subcellularLocation>
</comment>
<dbReference type="OrthoDB" id="776561at2759"/>
<organism evidence="8 9">
    <name type="scientific">Striga hermonthica</name>
    <name type="common">Purple witchweed</name>
    <name type="synonym">Buchnera hermonthica</name>
    <dbReference type="NCBI Taxonomy" id="68872"/>
    <lineage>
        <taxon>Eukaryota</taxon>
        <taxon>Viridiplantae</taxon>
        <taxon>Streptophyta</taxon>
        <taxon>Embryophyta</taxon>
        <taxon>Tracheophyta</taxon>
        <taxon>Spermatophyta</taxon>
        <taxon>Magnoliopsida</taxon>
        <taxon>eudicotyledons</taxon>
        <taxon>Gunneridae</taxon>
        <taxon>Pentapetalae</taxon>
        <taxon>asterids</taxon>
        <taxon>lamiids</taxon>
        <taxon>Lamiales</taxon>
        <taxon>Orobanchaceae</taxon>
        <taxon>Buchnereae</taxon>
        <taxon>Striga</taxon>
    </lineage>
</organism>
<keyword evidence="9" id="KW-1185">Reference proteome</keyword>
<protein>
    <submittedName>
        <fullName evidence="8">UPF0496 protein</fullName>
    </submittedName>
</protein>
<evidence type="ECO:0000313" key="9">
    <source>
        <dbReference type="Proteomes" id="UP001153555"/>
    </source>
</evidence>
<keyword evidence="4 7" id="KW-1133">Transmembrane helix</keyword>
<dbReference type="GO" id="GO:0016020">
    <property type="term" value="C:membrane"/>
    <property type="evidence" value="ECO:0007669"/>
    <property type="project" value="UniProtKB-SubCell"/>
</dbReference>
<dbReference type="AlphaFoldDB" id="A0A9N7RIW0"/>
<dbReference type="Proteomes" id="UP001153555">
    <property type="component" value="Unassembled WGS sequence"/>
</dbReference>
<evidence type="ECO:0000256" key="1">
    <source>
        <dbReference type="ARBA" id="ARBA00004370"/>
    </source>
</evidence>
<keyword evidence="5 7" id="KW-0472">Membrane</keyword>
<gene>
    <name evidence="8" type="ORF">SHERM_26976</name>
</gene>
<evidence type="ECO:0000313" key="8">
    <source>
        <dbReference type="EMBL" id="CAA0831631.1"/>
    </source>
</evidence>
<accession>A0A9N7RIW0</accession>
<sequence length="360" mass="39665">MWPRFKTRATNKGNDNTKKTKTNLNVNEEYLCAVRTQSFADCCTKFQLLVKEKPPPLSPPPADQITHSGSFSQVLLQPSQKAIASILDSSPLFSKSSSDGLKSLLLNYFDTSAEASDFCSRLLETLTHLRTSYRSIAKIIDSIGHDGSLALSELRSSVFQQNPLSDVKGQNIEHLRGRHSSVLRQLKSSRRAVARKIRTVRIINRASGVCCAAACGVLAAAAVFLAAHTLGAILVGPAVLGLRGRRVRFGFRFVKCGGRYLRRAAGQLDAAAKGAYILDRDLETMSRLVGRLGDEFEHGKGMVRACLDDRVCLEVLKEMRKDGFGLGKKVEELEEHVYLCLVTINRARAMLVKEISKDVE</sequence>